<dbReference type="PANTHER" id="PTHR43618:SF8">
    <property type="entry name" value="7ALPHA-HYDROXYSTEROID DEHYDROGENASE"/>
    <property type="match status" value="1"/>
</dbReference>
<dbReference type="SUPFAM" id="SSF51735">
    <property type="entry name" value="NAD(P)-binding Rossmann-fold domains"/>
    <property type="match status" value="1"/>
</dbReference>
<dbReference type="GO" id="GO:0016491">
    <property type="term" value="F:oxidoreductase activity"/>
    <property type="evidence" value="ECO:0007669"/>
    <property type="project" value="UniProtKB-KW"/>
</dbReference>
<organism evidence="4 5">
    <name type="scientific">Polytolypa hystricis (strain UAMH7299)</name>
    <dbReference type="NCBI Taxonomy" id="1447883"/>
    <lineage>
        <taxon>Eukaryota</taxon>
        <taxon>Fungi</taxon>
        <taxon>Dikarya</taxon>
        <taxon>Ascomycota</taxon>
        <taxon>Pezizomycotina</taxon>
        <taxon>Eurotiomycetes</taxon>
        <taxon>Eurotiomycetidae</taxon>
        <taxon>Onygenales</taxon>
        <taxon>Onygenales incertae sedis</taxon>
        <taxon>Polytolypa</taxon>
    </lineage>
</organism>
<reference evidence="4 5" key="1">
    <citation type="submission" date="2017-10" db="EMBL/GenBank/DDBJ databases">
        <title>Comparative genomics in systemic dimorphic fungi from Ajellomycetaceae.</title>
        <authorList>
            <person name="Munoz J.F."/>
            <person name="Mcewen J.G."/>
            <person name="Clay O.K."/>
            <person name="Cuomo C.A."/>
        </authorList>
    </citation>
    <scope>NUCLEOTIDE SEQUENCE [LARGE SCALE GENOMIC DNA]</scope>
    <source>
        <strain evidence="4 5">UAMH7299</strain>
    </source>
</reference>
<dbReference type="Gene3D" id="3.40.50.720">
    <property type="entry name" value="NAD(P)-binding Rossmann-like Domain"/>
    <property type="match status" value="1"/>
</dbReference>
<comment type="caution">
    <text evidence="4">The sequence shown here is derived from an EMBL/GenBank/DDBJ whole genome shotgun (WGS) entry which is preliminary data.</text>
</comment>
<proteinExistence type="inferred from homology"/>
<evidence type="ECO:0000313" key="4">
    <source>
        <dbReference type="EMBL" id="PGH04211.1"/>
    </source>
</evidence>
<dbReference type="CDD" id="cd05233">
    <property type="entry name" value="SDR_c"/>
    <property type="match status" value="1"/>
</dbReference>
<dbReference type="AlphaFoldDB" id="A0A2B7X613"/>
<name>A0A2B7X613_POLH7</name>
<protein>
    <submittedName>
        <fullName evidence="4">Uncharacterized protein</fullName>
    </submittedName>
</protein>
<comment type="similarity">
    <text evidence="1">Belongs to the short-chain dehydrogenases/reductases (SDR) family.</text>
</comment>
<evidence type="ECO:0000256" key="2">
    <source>
        <dbReference type="ARBA" id="ARBA00022857"/>
    </source>
</evidence>
<dbReference type="InterPro" id="IPR002347">
    <property type="entry name" value="SDR_fam"/>
</dbReference>
<keyword evidence="3" id="KW-0560">Oxidoreductase</keyword>
<evidence type="ECO:0000256" key="3">
    <source>
        <dbReference type="ARBA" id="ARBA00023002"/>
    </source>
</evidence>
<dbReference type="Pfam" id="PF00106">
    <property type="entry name" value="adh_short"/>
    <property type="match status" value="1"/>
</dbReference>
<dbReference type="InterPro" id="IPR036291">
    <property type="entry name" value="NAD(P)-bd_dom_sf"/>
</dbReference>
<sequence>MAPFATKTIHKEPYDAISPILPEHSQAGQSVMITGGGSGIGFAISRAFAQAGATKIIILGRRVTTLTSAAAKLVEQVPAFKGEVKTVQCDIMDPSSVAALWEGLEGEEVVVDVLVLNAAQFGARVDVLLDAGVDEVWSAYSLNVRANLDLTNRFFTQLKRHPNGKKKTLLNVSTSLIHKFPGLEKGGIYGATKAAFMALLQHIAVQTPVEKVQILSFHPGSIFTNAARDVGFTESSFDWDDDHLPGQFAVWATSSAAAFLHGRFVHANWDVNELQGMEVKKRLEEDSEFLEVGVNGL</sequence>
<evidence type="ECO:0000313" key="5">
    <source>
        <dbReference type="Proteomes" id="UP000224634"/>
    </source>
</evidence>
<dbReference type="OrthoDB" id="1933717at2759"/>
<dbReference type="PRINTS" id="PR00081">
    <property type="entry name" value="GDHRDH"/>
</dbReference>
<dbReference type="Proteomes" id="UP000224634">
    <property type="component" value="Unassembled WGS sequence"/>
</dbReference>
<keyword evidence="5" id="KW-1185">Reference proteome</keyword>
<gene>
    <name evidence="4" type="ORF">AJ80_08556</name>
</gene>
<accession>A0A2B7X613</accession>
<evidence type="ECO:0000256" key="1">
    <source>
        <dbReference type="ARBA" id="ARBA00006484"/>
    </source>
</evidence>
<dbReference type="STRING" id="1447883.A0A2B7X613"/>
<dbReference type="PANTHER" id="PTHR43618">
    <property type="entry name" value="7-ALPHA-HYDROXYSTEROID DEHYDROGENASE"/>
    <property type="match status" value="1"/>
</dbReference>
<dbReference type="InterPro" id="IPR052178">
    <property type="entry name" value="Sec_Metab_Biosynth_SDR"/>
</dbReference>
<keyword evidence="2" id="KW-0521">NADP</keyword>
<dbReference type="EMBL" id="PDNA01000202">
    <property type="protein sequence ID" value="PGH04211.1"/>
    <property type="molecule type" value="Genomic_DNA"/>
</dbReference>